<name>A0A640KJX0_LEITA</name>
<dbReference type="OrthoDB" id="259791at2759"/>
<reference evidence="1" key="1">
    <citation type="submission" date="2019-11" db="EMBL/GenBank/DDBJ databases">
        <title>Leishmania tarentolae CDS.</title>
        <authorList>
            <person name="Goto Y."/>
            <person name="Yamagishi J."/>
        </authorList>
    </citation>
    <scope>NUCLEOTIDE SEQUENCE [LARGE SCALE GENOMIC DNA]</scope>
    <source>
        <strain evidence="1">Parrot Tar II</strain>
    </source>
</reference>
<dbReference type="EMBL" id="BLBS01000035">
    <property type="protein sequence ID" value="GET89364.1"/>
    <property type="molecule type" value="Genomic_DNA"/>
</dbReference>
<keyword evidence="2" id="KW-1185">Reference proteome</keyword>
<evidence type="ECO:0000313" key="2">
    <source>
        <dbReference type="Proteomes" id="UP000419144"/>
    </source>
</evidence>
<accession>A0A640KJX0</accession>
<comment type="caution">
    <text evidence="1">The sequence shown here is derived from an EMBL/GenBank/DDBJ whole genome shotgun (WGS) entry which is preliminary data.</text>
</comment>
<evidence type="ECO:0008006" key="3">
    <source>
        <dbReference type="Google" id="ProtNLM"/>
    </source>
</evidence>
<protein>
    <recommendedName>
        <fullName evidence="3">Actin-like protein</fullName>
    </recommendedName>
</protein>
<dbReference type="Proteomes" id="UP000419144">
    <property type="component" value="Unassembled WGS sequence"/>
</dbReference>
<proteinExistence type="predicted"/>
<sequence length="269" mass="28975">MDVTERVGVIDVGLTMMSISVFSAGDVRRWCLAVPTDAAVMLTDAELLVPGGRHSVALDRLLHMAVTTGGITTMAQVVLLSRSWVHPLFYTYVLRWLHAAVPSTTSVSQLPQPLFAVQCAGLKSGLVVQCDNGVMFATPVLDGVISCELESVWGDVGIPTRVSASLVEDRFREVGVHLTEMMQRKDQRTPSEGYPQSTCSTSPQPTSLSCAEDLLLAAEKHIAACRKRELRSCLETVVLCGDAAIFPAARKLIAQLLSASLPHSLLVCT</sequence>
<gene>
    <name evidence="1" type="ORF">LtaPh_2600900</name>
</gene>
<organism evidence="1 2">
    <name type="scientific">Leishmania tarentolae</name>
    <name type="common">Sauroleishmania tarentolae</name>
    <dbReference type="NCBI Taxonomy" id="5689"/>
    <lineage>
        <taxon>Eukaryota</taxon>
        <taxon>Discoba</taxon>
        <taxon>Euglenozoa</taxon>
        <taxon>Kinetoplastea</taxon>
        <taxon>Metakinetoplastina</taxon>
        <taxon>Trypanosomatida</taxon>
        <taxon>Trypanosomatidae</taxon>
        <taxon>Leishmaniinae</taxon>
        <taxon>Leishmania</taxon>
        <taxon>lizard Leishmania</taxon>
    </lineage>
</organism>
<evidence type="ECO:0000313" key="1">
    <source>
        <dbReference type="EMBL" id="GET89364.1"/>
    </source>
</evidence>
<dbReference type="VEuPathDB" id="TriTrypDB:LtaPh_2600900"/>
<dbReference type="AlphaFoldDB" id="A0A640KJX0"/>